<dbReference type="EMBL" id="CZQD01000019">
    <property type="protein sequence ID" value="CUS56197.1"/>
    <property type="molecule type" value="Genomic_DNA"/>
</dbReference>
<dbReference type="Pfam" id="PF00582">
    <property type="entry name" value="Usp"/>
    <property type="match status" value="1"/>
</dbReference>
<reference evidence="2" key="1">
    <citation type="submission" date="2015-10" db="EMBL/GenBank/DDBJ databases">
        <authorList>
            <person name="Gilbert D.G."/>
        </authorList>
    </citation>
    <scope>NUCLEOTIDE SEQUENCE</scope>
</reference>
<dbReference type="SUPFAM" id="SSF52402">
    <property type="entry name" value="Adenine nucleotide alpha hydrolases-like"/>
    <property type="match status" value="1"/>
</dbReference>
<proteinExistence type="predicted"/>
<accession>A0A160TZN0</accession>
<evidence type="ECO:0000259" key="1">
    <source>
        <dbReference type="Pfam" id="PF00582"/>
    </source>
</evidence>
<gene>
    <name evidence="2" type="ORF">MGWOODY_Hyp1990</name>
</gene>
<dbReference type="InterPro" id="IPR006016">
    <property type="entry name" value="UspA"/>
</dbReference>
<dbReference type="AlphaFoldDB" id="A0A160TZN0"/>
<feature type="domain" description="UspA" evidence="1">
    <location>
        <begin position="154"/>
        <end position="265"/>
    </location>
</feature>
<name>A0A160TZN0_9ZZZZ</name>
<sequence>MSVVAMLQGTVETDLATIRTALSLARRMNVPMRALCALPDPNAALMVIATPEAAGLTSATTQSIFDMQEEVLAKAREAYQTATQDEDAVTCEFKHEVNTVERAASNAASLSEAVIFPRTAADGSQPLNVGFEYVLMDAHLPLVLAGTTPDMDGPVIIAWDGSNGAARTVRFHLPLLRAFGDVIIAQNTDDLNKDPQREIAAPEALVEWLVLQGISSRVMEIEGEVSSGLLAMAKGTGACMILAGAYGHSRLAERIFGGTTRRLLTADNAPALALAH</sequence>
<dbReference type="Gene3D" id="3.40.50.12370">
    <property type="match status" value="1"/>
</dbReference>
<dbReference type="CDD" id="cd00293">
    <property type="entry name" value="USP-like"/>
    <property type="match status" value="1"/>
</dbReference>
<evidence type="ECO:0000313" key="2">
    <source>
        <dbReference type="EMBL" id="CUS56197.1"/>
    </source>
</evidence>
<protein>
    <submittedName>
        <fullName evidence="2">Universal stress protein UspA and related nucleotide-binding proteins</fullName>
    </submittedName>
</protein>
<organism evidence="2">
    <name type="scientific">hydrothermal vent metagenome</name>
    <dbReference type="NCBI Taxonomy" id="652676"/>
    <lineage>
        <taxon>unclassified sequences</taxon>
        <taxon>metagenomes</taxon>
        <taxon>ecological metagenomes</taxon>
    </lineage>
</organism>